<comment type="caution">
    <text evidence="4">The sequence shown here is derived from an EMBL/GenBank/DDBJ whole genome shotgun (WGS) entry which is preliminary data.</text>
</comment>
<sequence>MRVSVTVRAFIELLRSGHGRRPILQLSAVDLRLGNGVDSRSRTDSGLDLESTPGFSLTDMRETQSSSIADVAELTGLSQDTLRWYEREGILPRVGRSASGHRRYSERERELVLMLAALRDTGMTTEMMKEFVALLGEGAASHGRRVALLERARERLAEKRAEIERASTALESKIGHYQELIAAGLDCDGAPVTEEVRTLQTARE</sequence>
<dbReference type="Pfam" id="PF00376">
    <property type="entry name" value="MerR"/>
    <property type="match status" value="1"/>
</dbReference>
<accession>A0ABN0SIP5</accession>
<protein>
    <recommendedName>
        <fullName evidence="3">HTH merR-type domain-containing protein</fullName>
    </recommendedName>
</protein>
<dbReference type="PANTHER" id="PTHR30204:SF98">
    <property type="entry name" value="HTH-TYPE TRANSCRIPTIONAL REGULATOR ADHR"/>
    <property type="match status" value="1"/>
</dbReference>
<dbReference type="SMART" id="SM00422">
    <property type="entry name" value="HTH_MERR"/>
    <property type="match status" value="1"/>
</dbReference>
<proteinExistence type="predicted"/>
<gene>
    <name evidence="4" type="ORF">NCCP602_00180</name>
</gene>
<keyword evidence="1" id="KW-0238">DNA-binding</keyword>
<dbReference type="PANTHER" id="PTHR30204">
    <property type="entry name" value="REDOX-CYCLING DRUG-SENSING TRANSCRIPTIONAL ACTIVATOR SOXR"/>
    <property type="match status" value="1"/>
</dbReference>
<dbReference type="CDD" id="cd01109">
    <property type="entry name" value="HTH_YyaN"/>
    <property type="match status" value="1"/>
</dbReference>
<dbReference type="EMBL" id="BAAAAF010000001">
    <property type="protein sequence ID" value="GAA0034057.1"/>
    <property type="molecule type" value="Genomic_DNA"/>
</dbReference>
<keyword evidence="2" id="KW-0175">Coiled coil</keyword>
<evidence type="ECO:0000313" key="5">
    <source>
        <dbReference type="Proteomes" id="UP001498238"/>
    </source>
</evidence>
<dbReference type="PROSITE" id="PS00552">
    <property type="entry name" value="HTH_MERR_1"/>
    <property type="match status" value="1"/>
</dbReference>
<evidence type="ECO:0000256" key="2">
    <source>
        <dbReference type="SAM" id="Coils"/>
    </source>
</evidence>
<dbReference type="InterPro" id="IPR047057">
    <property type="entry name" value="MerR_fam"/>
</dbReference>
<evidence type="ECO:0000313" key="4">
    <source>
        <dbReference type="EMBL" id="GAA0034057.1"/>
    </source>
</evidence>
<evidence type="ECO:0000259" key="3">
    <source>
        <dbReference type="PROSITE" id="PS50937"/>
    </source>
</evidence>
<dbReference type="SUPFAM" id="SSF46955">
    <property type="entry name" value="Putative DNA-binding domain"/>
    <property type="match status" value="1"/>
</dbReference>
<dbReference type="PROSITE" id="PS50937">
    <property type="entry name" value="HTH_MERR_2"/>
    <property type="match status" value="1"/>
</dbReference>
<dbReference type="Gene3D" id="1.10.1660.10">
    <property type="match status" value="1"/>
</dbReference>
<evidence type="ECO:0000256" key="1">
    <source>
        <dbReference type="ARBA" id="ARBA00023125"/>
    </source>
</evidence>
<keyword evidence="5" id="KW-1185">Reference proteome</keyword>
<dbReference type="Proteomes" id="UP001498238">
    <property type="component" value="Unassembled WGS sequence"/>
</dbReference>
<dbReference type="InterPro" id="IPR000551">
    <property type="entry name" value="MerR-type_HTH_dom"/>
</dbReference>
<feature type="coiled-coil region" evidence="2">
    <location>
        <begin position="146"/>
        <end position="173"/>
    </location>
</feature>
<organism evidence="4 5">
    <name type="scientific">Brevibacterium metallidurans</name>
    <dbReference type="NCBI Taxonomy" id="1482676"/>
    <lineage>
        <taxon>Bacteria</taxon>
        <taxon>Bacillati</taxon>
        <taxon>Actinomycetota</taxon>
        <taxon>Actinomycetes</taxon>
        <taxon>Micrococcales</taxon>
        <taxon>Brevibacteriaceae</taxon>
        <taxon>Brevibacterium</taxon>
    </lineage>
</organism>
<dbReference type="InterPro" id="IPR009061">
    <property type="entry name" value="DNA-bd_dom_put_sf"/>
</dbReference>
<name>A0ABN0SIP5_9MICO</name>
<feature type="domain" description="HTH merR-type" evidence="3">
    <location>
        <begin position="67"/>
        <end position="134"/>
    </location>
</feature>
<reference evidence="4 5" key="1">
    <citation type="submission" date="2024-01" db="EMBL/GenBank/DDBJ databases">
        <title>Characterization of antibiotic resistant novel bacterial strains and their environmental applications.</title>
        <authorList>
            <person name="Manzoor S."/>
            <person name="Abbas S."/>
            <person name="Arshad M."/>
            <person name="Ahmed I."/>
        </authorList>
    </citation>
    <scope>NUCLEOTIDE SEQUENCE [LARGE SCALE GENOMIC DNA]</scope>
    <source>
        <strain evidence="4 5">NCCP-602</strain>
    </source>
</reference>